<dbReference type="NCBIfam" id="TIGR03943">
    <property type="entry name" value="TIGR03943 family putative permease subunit"/>
    <property type="match status" value="1"/>
</dbReference>
<dbReference type="OrthoDB" id="9770408at2"/>
<proteinExistence type="predicted"/>
<evidence type="ECO:0000313" key="4">
    <source>
        <dbReference type="EMBL" id="PWV99346.1"/>
    </source>
</evidence>
<evidence type="ECO:0000259" key="3">
    <source>
        <dbReference type="Pfam" id="PF21537"/>
    </source>
</evidence>
<dbReference type="InterPro" id="IPR048447">
    <property type="entry name" value="DUF1980_C"/>
</dbReference>
<dbReference type="Pfam" id="PF21537">
    <property type="entry name" value="DUF1980_C"/>
    <property type="match status" value="1"/>
</dbReference>
<evidence type="ECO:0000256" key="1">
    <source>
        <dbReference type="SAM" id="Phobius"/>
    </source>
</evidence>
<name>A0A2V2YQQ9_9BACL</name>
<organism evidence="4 5">
    <name type="scientific">Paenibacillus cellulosilyticus</name>
    <dbReference type="NCBI Taxonomy" id="375489"/>
    <lineage>
        <taxon>Bacteria</taxon>
        <taxon>Bacillati</taxon>
        <taxon>Bacillota</taxon>
        <taxon>Bacilli</taxon>
        <taxon>Bacillales</taxon>
        <taxon>Paenibacillaceae</taxon>
        <taxon>Paenibacillus</taxon>
    </lineage>
</organism>
<dbReference type="InterPro" id="IPR052955">
    <property type="entry name" value="UPF0703_membrane_permease"/>
</dbReference>
<feature type="domain" description="DUF1980" evidence="3">
    <location>
        <begin position="178"/>
        <end position="312"/>
    </location>
</feature>
<keyword evidence="1" id="KW-1133">Transmembrane helix</keyword>
<dbReference type="PANTHER" id="PTHR40047">
    <property type="entry name" value="UPF0703 PROTEIN YCGQ"/>
    <property type="match status" value="1"/>
</dbReference>
<gene>
    <name evidence="4" type="ORF">DFQ01_11562</name>
</gene>
<dbReference type="InterPro" id="IPR015402">
    <property type="entry name" value="DUF1980"/>
</dbReference>
<feature type="transmembrane region" description="Helical" evidence="1">
    <location>
        <begin position="43"/>
        <end position="62"/>
    </location>
</feature>
<sequence length="323" mass="36496">MEEHRPLTVHHLIRAVILAGFAFYVVHLVKIDKLQYYIAPRMMPYIKYSAVAMFLLATYYLYLALQGSDHKHHGAACDCGHEPARSLPKHIFIYGLFLLPLLLGFAFPDKIMGSDAASVKGMKLTVKNVVQQPSGPLPTQVEEAVTDVPQSVLEESKTELPASEASPSSELDALFPYDEFSREYADLGKILYGQDVITMREEAFLEYISTIDLYRDNFVGKTIEISGFVYREDDMAPNQFAVSRMAMSCCTADAEPYGLMAEWSQAADFNKDTWITLRGKLEIKKYRDADIIVLNADKVTKIEAPKDPYVYPYFGNITELEKQ</sequence>
<dbReference type="AlphaFoldDB" id="A0A2V2YQQ9"/>
<reference evidence="4 5" key="1">
    <citation type="submission" date="2018-05" db="EMBL/GenBank/DDBJ databases">
        <title>Genomic Encyclopedia of Type Strains, Phase III (KMG-III): the genomes of soil and plant-associated and newly described type strains.</title>
        <authorList>
            <person name="Whitman W."/>
        </authorList>
    </citation>
    <scope>NUCLEOTIDE SEQUENCE [LARGE SCALE GENOMIC DNA]</scope>
    <source>
        <strain evidence="4 5">CECT 5696</strain>
    </source>
</reference>
<protein>
    <submittedName>
        <fullName evidence="4">Putative repeat protein (TIGR03943 family)</fullName>
    </submittedName>
</protein>
<feature type="domain" description="DUF1980" evidence="2">
    <location>
        <begin position="13"/>
        <end position="122"/>
    </location>
</feature>
<evidence type="ECO:0000259" key="2">
    <source>
        <dbReference type="Pfam" id="PF09323"/>
    </source>
</evidence>
<dbReference type="InterPro" id="IPR048493">
    <property type="entry name" value="DUF1980_N"/>
</dbReference>
<feature type="transmembrane region" description="Helical" evidence="1">
    <location>
        <begin position="91"/>
        <end position="108"/>
    </location>
</feature>
<dbReference type="Pfam" id="PF09323">
    <property type="entry name" value="DUF1980"/>
    <property type="match status" value="1"/>
</dbReference>
<accession>A0A2V2YQQ9</accession>
<keyword evidence="1" id="KW-0812">Transmembrane</keyword>
<dbReference type="Proteomes" id="UP000246635">
    <property type="component" value="Unassembled WGS sequence"/>
</dbReference>
<dbReference type="PANTHER" id="PTHR40047:SF1">
    <property type="entry name" value="UPF0703 PROTEIN YCGQ"/>
    <property type="match status" value="1"/>
</dbReference>
<keyword evidence="5" id="KW-1185">Reference proteome</keyword>
<evidence type="ECO:0000313" key="5">
    <source>
        <dbReference type="Proteomes" id="UP000246635"/>
    </source>
</evidence>
<keyword evidence="1" id="KW-0472">Membrane</keyword>
<comment type="caution">
    <text evidence="4">The sequence shown here is derived from an EMBL/GenBank/DDBJ whole genome shotgun (WGS) entry which is preliminary data.</text>
</comment>
<feature type="transmembrane region" description="Helical" evidence="1">
    <location>
        <begin position="12"/>
        <end position="31"/>
    </location>
</feature>
<dbReference type="EMBL" id="QGTQ01000015">
    <property type="protein sequence ID" value="PWV99346.1"/>
    <property type="molecule type" value="Genomic_DNA"/>
</dbReference>
<dbReference type="RefSeq" id="WP_110045350.1">
    <property type="nucleotide sequence ID" value="NZ_CP054612.1"/>
</dbReference>